<feature type="transmembrane region" description="Helical" evidence="1">
    <location>
        <begin position="42"/>
        <end position="64"/>
    </location>
</feature>
<protein>
    <submittedName>
        <fullName evidence="3">CPBP family intramembrane metalloprotease</fullName>
    </submittedName>
</protein>
<feature type="transmembrane region" description="Helical" evidence="1">
    <location>
        <begin position="12"/>
        <end position="30"/>
    </location>
</feature>
<feature type="transmembrane region" description="Helical" evidence="1">
    <location>
        <begin position="241"/>
        <end position="260"/>
    </location>
</feature>
<keyword evidence="3" id="KW-0482">Metalloprotease</keyword>
<dbReference type="GO" id="GO:0006508">
    <property type="term" value="P:proteolysis"/>
    <property type="evidence" value="ECO:0007669"/>
    <property type="project" value="UniProtKB-KW"/>
</dbReference>
<dbReference type="Pfam" id="PF02517">
    <property type="entry name" value="Rce1-like"/>
    <property type="match status" value="1"/>
</dbReference>
<evidence type="ECO:0000256" key="1">
    <source>
        <dbReference type="SAM" id="Phobius"/>
    </source>
</evidence>
<organism evidence="3 4">
    <name type="scientific">Nocardiopsis alba</name>
    <dbReference type="NCBI Taxonomy" id="53437"/>
    <lineage>
        <taxon>Bacteria</taxon>
        <taxon>Bacillati</taxon>
        <taxon>Actinomycetota</taxon>
        <taxon>Actinomycetes</taxon>
        <taxon>Streptosporangiales</taxon>
        <taxon>Nocardiopsidaceae</taxon>
        <taxon>Nocardiopsis</taxon>
    </lineage>
</organism>
<accession>A0A7K2IYG2</accession>
<reference evidence="3 4" key="1">
    <citation type="journal article" date="2019" name="Nat. Commun.">
        <title>The antimicrobial potential of Streptomyces from insect microbiomes.</title>
        <authorList>
            <person name="Chevrette M.G."/>
            <person name="Carlson C.M."/>
            <person name="Ortega H.E."/>
            <person name="Thomas C."/>
            <person name="Ananiev G.E."/>
            <person name="Barns K.J."/>
            <person name="Book A.J."/>
            <person name="Cagnazzo J."/>
            <person name="Carlos C."/>
            <person name="Flanigan W."/>
            <person name="Grubbs K.J."/>
            <person name="Horn H.A."/>
            <person name="Hoffmann F.M."/>
            <person name="Klassen J.L."/>
            <person name="Knack J.J."/>
            <person name="Lewin G.R."/>
            <person name="McDonald B.R."/>
            <person name="Muller L."/>
            <person name="Melo W.G.P."/>
            <person name="Pinto-Tomas A.A."/>
            <person name="Schmitz A."/>
            <person name="Wendt-Pienkowski E."/>
            <person name="Wildman S."/>
            <person name="Zhao M."/>
            <person name="Zhang F."/>
            <person name="Bugni T.S."/>
            <person name="Andes D.R."/>
            <person name="Pupo M.T."/>
            <person name="Currie C.R."/>
        </authorList>
    </citation>
    <scope>NUCLEOTIDE SEQUENCE [LARGE SCALE GENOMIC DNA]</scope>
    <source>
        <strain evidence="3 4">SID5840</strain>
    </source>
</reference>
<keyword evidence="1" id="KW-0812">Transmembrane</keyword>
<dbReference type="GO" id="GO:0004175">
    <property type="term" value="F:endopeptidase activity"/>
    <property type="evidence" value="ECO:0007669"/>
    <property type="project" value="UniProtKB-ARBA"/>
</dbReference>
<keyword evidence="1" id="KW-0472">Membrane</keyword>
<dbReference type="EMBL" id="WWHY01000001">
    <property type="protein sequence ID" value="MYR35011.1"/>
    <property type="molecule type" value="Genomic_DNA"/>
</dbReference>
<gene>
    <name evidence="3" type="ORF">GTW20_22800</name>
</gene>
<dbReference type="GO" id="GO:0008237">
    <property type="term" value="F:metallopeptidase activity"/>
    <property type="evidence" value="ECO:0007669"/>
    <property type="project" value="UniProtKB-KW"/>
</dbReference>
<keyword evidence="3" id="KW-0378">Hydrolase</keyword>
<dbReference type="PANTHER" id="PTHR35797:SF1">
    <property type="entry name" value="PROTEASE"/>
    <property type="match status" value="1"/>
</dbReference>
<feature type="domain" description="CAAX prenyl protease 2/Lysostaphin resistance protein A-like" evidence="2">
    <location>
        <begin position="153"/>
        <end position="254"/>
    </location>
</feature>
<evidence type="ECO:0000313" key="4">
    <source>
        <dbReference type="Proteomes" id="UP000467124"/>
    </source>
</evidence>
<dbReference type="Proteomes" id="UP000467124">
    <property type="component" value="Unassembled WGS sequence"/>
</dbReference>
<dbReference type="InterPro" id="IPR042150">
    <property type="entry name" value="MmRce1-like"/>
</dbReference>
<dbReference type="GO" id="GO:0080120">
    <property type="term" value="P:CAAX-box protein maturation"/>
    <property type="evidence" value="ECO:0007669"/>
    <property type="project" value="UniProtKB-ARBA"/>
</dbReference>
<sequence>MRGRTPLRELSVFVLVVYGLAWLVFIPVLLNGASPNDPAFALASQLFMFTPAIASLLVTFLLWCPGNVRRALGLTPLRPVRRVGGYTLLAFAVFVLLPAVSLLAAVVFGVVRLDLKDFSGVREELTALAPEVAATMPRDGFPLEAYLVVLGMVMVSFVPTLLMCFGEELGWRGYLLPRLLPLGVWPALLVSGVVHGLWHGPQLLIHSLSGSFGPGDVLTFLASVVLLGVVLGWLRLVSRSVWPAVVGHAANNAFLMVIPITLMHADGSSDPGLYPGGNGGLIGLAVTALAALVITLPLRKRISGAT</sequence>
<proteinExistence type="predicted"/>
<dbReference type="AlphaFoldDB" id="A0A7K2IYG2"/>
<feature type="transmembrane region" description="Helical" evidence="1">
    <location>
        <begin position="145"/>
        <end position="166"/>
    </location>
</feature>
<dbReference type="PANTHER" id="PTHR35797">
    <property type="entry name" value="PROTEASE-RELATED"/>
    <property type="match status" value="1"/>
</dbReference>
<name>A0A7K2IYG2_9ACTN</name>
<keyword evidence="1" id="KW-1133">Transmembrane helix</keyword>
<feature type="transmembrane region" description="Helical" evidence="1">
    <location>
        <begin position="178"/>
        <end position="197"/>
    </location>
</feature>
<evidence type="ECO:0000259" key="2">
    <source>
        <dbReference type="Pfam" id="PF02517"/>
    </source>
</evidence>
<feature type="transmembrane region" description="Helical" evidence="1">
    <location>
        <begin position="217"/>
        <end position="234"/>
    </location>
</feature>
<comment type="caution">
    <text evidence="3">The sequence shown here is derived from an EMBL/GenBank/DDBJ whole genome shotgun (WGS) entry which is preliminary data.</text>
</comment>
<feature type="transmembrane region" description="Helical" evidence="1">
    <location>
        <begin position="85"/>
        <end position="111"/>
    </location>
</feature>
<keyword evidence="3" id="KW-0645">Protease</keyword>
<dbReference type="InterPro" id="IPR003675">
    <property type="entry name" value="Rce1/LyrA-like_dom"/>
</dbReference>
<evidence type="ECO:0000313" key="3">
    <source>
        <dbReference type="EMBL" id="MYR35011.1"/>
    </source>
</evidence>
<feature type="transmembrane region" description="Helical" evidence="1">
    <location>
        <begin position="280"/>
        <end position="298"/>
    </location>
</feature>